<gene>
    <name evidence="2" type="ORF">SAMN05660429_01809</name>
</gene>
<evidence type="ECO:0000313" key="3">
    <source>
        <dbReference type="Proteomes" id="UP000199308"/>
    </source>
</evidence>
<sequence length="166" mass="18586">MSFNLSTIVVKQYSNGLFAHIVVGFSFIAFGVFSVVHGFVTDDTISANIKSEIMGLAIAFFFYCGFLRRFLDVKKHFLSILEPTHKVMRALFIIGGIGMLVSLLLHSIFGALTIGFIIKSLFWSGENIDIWITSTLLGSMMFFPSFLLIEISRKTSVNKRKQLQAS</sequence>
<proteinExistence type="predicted"/>
<keyword evidence="1" id="KW-1133">Transmembrane helix</keyword>
<evidence type="ECO:0000313" key="2">
    <source>
        <dbReference type="EMBL" id="SET42588.1"/>
    </source>
</evidence>
<dbReference type="STRING" id="349064.SAMN05660429_01809"/>
<feature type="transmembrane region" description="Helical" evidence="1">
    <location>
        <begin position="130"/>
        <end position="151"/>
    </location>
</feature>
<protein>
    <submittedName>
        <fullName evidence="2">Uncharacterized protein</fullName>
    </submittedName>
</protein>
<reference evidence="2 3" key="1">
    <citation type="submission" date="2016-10" db="EMBL/GenBank/DDBJ databases">
        <authorList>
            <person name="de Groot N.N."/>
        </authorList>
    </citation>
    <scope>NUCLEOTIDE SEQUENCE [LARGE SCALE GENOMIC DNA]</scope>
    <source>
        <strain evidence="2 3">DSM 19706</strain>
    </source>
</reference>
<feature type="transmembrane region" description="Helical" evidence="1">
    <location>
        <begin position="91"/>
        <end position="118"/>
    </location>
</feature>
<keyword evidence="3" id="KW-1185">Reference proteome</keyword>
<feature type="transmembrane region" description="Helical" evidence="1">
    <location>
        <begin position="53"/>
        <end position="71"/>
    </location>
</feature>
<dbReference type="RefSeq" id="WP_093329421.1">
    <property type="nucleotide sequence ID" value="NZ_AP027363.1"/>
</dbReference>
<keyword evidence="1" id="KW-0812">Transmembrane</keyword>
<organism evidence="2 3">
    <name type="scientific">Thalassotalea agarivorans</name>
    <name type="common">Thalassomonas agarivorans</name>
    <dbReference type="NCBI Taxonomy" id="349064"/>
    <lineage>
        <taxon>Bacteria</taxon>
        <taxon>Pseudomonadati</taxon>
        <taxon>Pseudomonadota</taxon>
        <taxon>Gammaproteobacteria</taxon>
        <taxon>Alteromonadales</taxon>
        <taxon>Colwelliaceae</taxon>
        <taxon>Thalassotalea</taxon>
    </lineage>
</organism>
<dbReference type="EMBL" id="FOHK01000007">
    <property type="protein sequence ID" value="SET42588.1"/>
    <property type="molecule type" value="Genomic_DNA"/>
</dbReference>
<feature type="transmembrane region" description="Helical" evidence="1">
    <location>
        <begin position="21"/>
        <end position="41"/>
    </location>
</feature>
<dbReference type="Proteomes" id="UP000199308">
    <property type="component" value="Unassembled WGS sequence"/>
</dbReference>
<accession>A0A1I0EBF5</accession>
<keyword evidence="1" id="KW-0472">Membrane</keyword>
<evidence type="ECO:0000256" key="1">
    <source>
        <dbReference type="SAM" id="Phobius"/>
    </source>
</evidence>
<dbReference type="AlphaFoldDB" id="A0A1I0EBF5"/>
<name>A0A1I0EBF5_THASX</name>